<dbReference type="GO" id="GO:0016805">
    <property type="term" value="F:dipeptidase activity"/>
    <property type="evidence" value="ECO:0007669"/>
    <property type="project" value="UniProtKB-KW"/>
</dbReference>
<dbReference type="Proteomes" id="UP001165481">
    <property type="component" value="Unassembled WGS sequence"/>
</dbReference>
<proteinExistence type="predicted"/>
<keyword evidence="2" id="KW-0224">Dipeptidase</keyword>
<keyword evidence="2" id="KW-0378">Hydrolase</keyword>
<dbReference type="EC" id="3.4.13.-" evidence="2"/>
<keyword evidence="2" id="KW-0645">Protease</keyword>
<dbReference type="Gene3D" id="3.60.60.10">
    <property type="entry name" value="Penicillin V Acylase, Chain A"/>
    <property type="match status" value="1"/>
</dbReference>
<accession>A0ABT7IRZ3</accession>
<feature type="signal peptide" evidence="1">
    <location>
        <begin position="1"/>
        <end position="25"/>
    </location>
</feature>
<dbReference type="PANTHER" id="PTHR12994">
    <property type="entry name" value="SECERNIN"/>
    <property type="match status" value="1"/>
</dbReference>
<gene>
    <name evidence="2" type="ORF">MUN46_008890</name>
</gene>
<organism evidence="2 3">
    <name type="scientific">Mesosutterella faecium</name>
    <dbReference type="NCBI Taxonomy" id="2925194"/>
    <lineage>
        <taxon>Bacteria</taxon>
        <taxon>Pseudomonadati</taxon>
        <taxon>Pseudomonadota</taxon>
        <taxon>Betaproteobacteria</taxon>
        <taxon>Burkholderiales</taxon>
        <taxon>Sutterellaceae</taxon>
        <taxon>Mesosutterella</taxon>
    </lineage>
</organism>
<reference evidence="2" key="1">
    <citation type="submission" date="2023-03" db="EMBL/GenBank/DDBJ databases">
        <title>Mesosutterella sp. nov. isolated from porcine feces.</title>
        <authorList>
            <person name="Yu S."/>
        </authorList>
    </citation>
    <scope>NUCLEOTIDE SEQUENCE</scope>
    <source>
        <strain evidence="2">AGMB02718</strain>
    </source>
</reference>
<protein>
    <submittedName>
        <fullName evidence="2">C69 family dipeptidase</fullName>
        <ecNumber evidence="2">3.4.13.-</ecNumber>
    </submittedName>
</protein>
<keyword evidence="1" id="KW-0732">Signal</keyword>
<dbReference type="EMBL" id="JAKZJU020000001">
    <property type="protein sequence ID" value="MDL2060047.1"/>
    <property type="molecule type" value="Genomic_DNA"/>
</dbReference>
<dbReference type="RefSeq" id="WP_243376343.1">
    <property type="nucleotide sequence ID" value="NZ_JAKZJU020000001.1"/>
</dbReference>
<evidence type="ECO:0000313" key="2">
    <source>
        <dbReference type="EMBL" id="MDL2060047.1"/>
    </source>
</evidence>
<feature type="chain" id="PRO_5045408377" evidence="1">
    <location>
        <begin position="26"/>
        <end position="612"/>
    </location>
</feature>
<sequence length="612" mass="67865">MKVRTTLLAAALTGALAAFSLQALACSTVIVGKAASATGNILIGHNEDNGGRIFNPQYYVPPATHKAGEMITFEPAAAQIPQVGKTLGFYWSQTLSSKGSSFSDGFVNDAGVIIVSNACTGIYDTDQKLTDGGVGYGIRRLMAERAHSAREAVQIAIDLLGKYGYFSEGRTYTVADAKEAWQIAIHKGDTWVARRVKDSEVVYIPNNFMIGVVDATDKDNVIVSPGLIERSIKNGRYKPAKPGVYTDFNYRLAVQPPERRAAQYNFSRNQLAWNYILGQKITDPESFPYSATPSRKFTLDDVKAILRLHEEKFGAEDDGWLHYRGFGTCRVTSHESLVLEQNKNPKLISGYRTYSRPCESPYIPFFPLAKPDRSLSYMTPAEATAEQFHALDKRFDYRPSYGATAFVNNANAVDYLAGSAYEANREMIAKLEKRWEGERASMLSRARKGFVKKDSSATMRTLHRFNSAKLHEAQAAVREQLRRITPWRVQAMSRELDPASEGPVTFVLFSSKGFDARKIDKDHTWAGLSHESITNGRTLSESTGKAVGFEEKDVNGDGLPDMAITFRQKDVAKNMLPGVAYDTYLYTRAGGTRITGFDVLRVKGETRTSIEK</sequence>
<dbReference type="PANTHER" id="PTHR12994:SF17">
    <property type="entry name" value="LD30995P"/>
    <property type="match status" value="1"/>
</dbReference>
<comment type="caution">
    <text evidence="2">The sequence shown here is derived from an EMBL/GenBank/DDBJ whole genome shotgun (WGS) entry which is preliminary data.</text>
</comment>
<evidence type="ECO:0000313" key="3">
    <source>
        <dbReference type="Proteomes" id="UP001165481"/>
    </source>
</evidence>
<evidence type="ECO:0000256" key="1">
    <source>
        <dbReference type="SAM" id="SignalP"/>
    </source>
</evidence>
<dbReference type="InterPro" id="IPR005322">
    <property type="entry name" value="Peptidase_C69"/>
</dbReference>
<name>A0ABT7IRZ3_9BURK</name>
<dbReference type="Pfam" id="PF03577">
    <property type="entry name" value="Peptidase_C69"/>
    <property type="match status" value="1"/>
</dbReference>
<keyword evidence="3" id="KW-1185">Reference proteome</keyword>